<evidence type="ECO:0000313" key="12">
    <source>
        <dbReference type="Proteomes" id="UP000474957"/>
    </source>
</evidence>
<evidence type="ECO:0000256" key="4">
    <source>
        <dbReference type="ARBA" id="ARBA00018370"/>
    </source>
</evidence>
<dbReference type="PROSITE" id="PS50198">
    <property type="entry name" value="PPIC_PPIASE_2"/>
    <property type="match status" value="1"/>
</dbReference>
<dbReference type="EC" id="5.2.1.8" evidence="3"/>
<dbReference type="EMBL" id="WIND01000004">
    <property type="protein sequence ID" value="MSU89411.1"/>
    <property type="molecule type" value="Genomic_DNA"/>
</dbReference>
<evidence type="ECO:0000256" key="1">
    <source>
        <dbReference type="ARBA" id="ARBA00000971"/>
    </source>
</evidence>
<evidence type="ECO:0000256" key="9">
    <source>
        <dbReference type="SAM" id="SignalP"/>
    </source>
</evidence>
<dbReference type="InterPro" id="IPR050245">
    <property type="entry name" value="PrsA_foldase"/>
</dbReference>
<dbReference type="RefSeq" id="WP_154445903.1">
    <property type="nucleotide sequence ID" value="NZ_WIND01000004.1"/>
</dbReference>
<comment type="catalytic activity">
    <reaction evidence="1">
        <text>[protein]-peptidylproline (omega=180) = [protein]-peptidylproline (omega=0)</text>
        <dbReference type="Rhea" id="RHEA:16237"/>
        <dbReference type="Rhea" id="RHEA-COMP:10747"/>
        <dbReference type="Rhea" id="RHEA-COMP:10748"/>
        <dbReference type="ChEBI" id="CHEBI:83833"/>
        <dbReference type="ChEBI" id="CHEBI:83834"/>
        <dbReference type="EC" id="5.2.1.8"/>
    </reaction>
</comment>
<feature type="chain" id="PRO_5027013528" description="Parvulin-like PPIase" evidence="9">
    <location>
        <begin position="24"/>
        <end position="309"/>
    </location>
</feature>
<name>A0A6L5YYL1_9RHOB</name>
<dbReference type="InterPro" id="IPR023058">
    <property type="entry name" value="PPIase_PpiC_CS"/>
</dbReference>
<evidence type="ECO:0000256" key="8">
    <source>
        <dbReference type="PROSITE-ProRule" id="PRU00278"/>
    </source>
</evidence>
<dbReference type="SUPFAM" id="SSF109998">
    <property type="entry name" value="Triger factor/SurA peptide-binding domain-like"/>
    <property type="match status" value="1"/>
</dbReference>
<evidence type="ECO:0000256" key="6">
    <source>
        <dbReference type="ARBA" id="ARBA00030642"/>
    </source>
</evidence>
<keyword evidence="5 8" id="KW-0697">Rotamase</keyword>
<keyword evidence="12" id="KW-1185">Reference proteome</keyword>
<evidence type="ECO:0000256" key="2">
    <source>
        <dbReference type="ARBA" id="ARBA00007656"/>
    </source>
</evidence>
<dbReference type="Pfam" id="PF00639">
    <property type="entry name" value="Rotamase"/>
    <property type="match status" value="1"/>
</dbReference>
<dbReference type="Proteomes" id="UP000474957">
    <property type="component" value="Unassembled WGS sequence"/>
</dbReference>
<comment type="similarity">
    <text evidence="2">Belongs to the PpiC/parvulin rotamase family.</text>
</comment>
<reference evidence="11 12" key="1">
    <citation type="submission" date="2019-10" db="EMBL/GenBank/DDBJ databases">
        <title>Cognatihalovulum marinum gen. nov. sp. nov., a new member of the family Rhodobacteraceae isolated from deep seawater of the Northwest Indian Ocean.</title>
        <authorList>
            <person name="Ruan C."/>
            <person name="Wang J."/>
            <person name="Zheng X."/>
            <person name="Song L."/>
            <person name="Zhu Y."/>
            <person name="Huang Y."/>
            <person name="Lu Z."/>
            <person name="Du W."/>
            <person name="Huang L."/>
            <person name="Dai X."/>
        </authorList>
    </citation>
    <scope>NUCLEOTIDE SEQUENCE [LARGE SCALE GENOMIC DNA]</scope>
    <source>
        <strain evidence="11 12">2CG4</strain>
    </source>
</reference>
<dbReference type="Gene3D" id="3.10.50.40">
    <property type="match status" value="1"/>
</dbReference>
<evidence type="ECO:0000259" key="10">
    <source>
        <dbReference type="PROSITE" id="PS50198"/>
    </source>
</evidence>
<protein>
    <recommendedName>
        <fullName evidence="4">Parvulin-like PPIase</fullName>
        <ecNumber evidence="3">5.2.1.8</ecNumber>
    </recommendedName>
    <alternativeName>
        <fullName evidence="6">Peptidyl-prolyl cis-trans isomerase plp</fullName>
    </alternativeName>
    <alternativeName>
        <fullName evidence="7">Rotamase plp</fullName>
    </alternativeName>
</protein>
<dbReference type="GO" id="GO:0003755">
    <property type="term" value="F:peptidyl-prolyl cis-trans isomerase activity"/>
    <property type="evidence" value="ECO:0007669"/>
    <property type="project" value="UniProtKB-KW"/>
</dbReference>
<dbReference type="InterPro" id="IPR027304">
    <property type="entry name" value="Trigger_fact/SurA_dom_sf"/>
</dbReference>
<dbReference type="SUPFAM" id="SSF54534">
    <property type="entry name" value="FKBP-like"/>
    <property type="match status" value="1"/>
</dbReference>
<dbReference type="PANTHER" id="PTHR47245">
    <property type="entry name" value="PEPTIDYLPROLYL ISOMERASE"/>
    <property type="match status" value="1"/>
</dbReference>
<dbReference type="PANTHER" id="PTHR47245:SF2">
    <property type="entry name" value="PEPTIDYL-PROLYL CIS-TRANS ISOMERASE HP_0175-RELATED"/>
    <property type="match status" value="1"/>
</dbReference>
<dbReference type="PROSITE" id="PS01096">
    <property type="entry name" value="PPIC_PPIASE_1"/>
    <property type="match status" value="1"/>
</dbReference>
<dbReference type="AlphaFoldDB" id="A0A6L5YYL1"/>
<feature type="domain" description="PpiC" evidence="10">
    <location>
        <begin position="162"/>
        <end position="251"/>
    </location>
</feature>
<organism evidence="11 12">
    <name type="scientific">Halovulum marinum</name>
    <dbReference type="NCBI Taxonomy" id="2662447"/>
    <lineage>
        <taxon>Bacteria</taxon>
        <taxon>Pseudomonadati</taxon>
        <taxon>Pseudomonadota</taxon>
        <taxon>Alphaproteobacteria</taxon>
        <taxon>Rhodobacterales</taxon>
        <taxon>Paracoccaceae</taxon>
        <taxon>Halovulum</taxon>
    </lineage>
</organism>
<keyword evidence="9" id="KW-0732">Signal</keyword>
<sequence length="309" mass="33279">MKHRIPFTAVLAGSLALAAPGFAQDQQAEGQDAGTSETVAETAAETATQDTAAEVGADTVVARVGDIEITMGHVIAVRRQLPEQYQQLPDETLFNGIVDQLVDQYLLSEELTEVPVELEYRLENERRAILAQEVIEQALAGEVTDEALQALYDETYGDVAPSTEYNASHILVETEEEAQAIVTELEGGADFAALAAEKSTGPSGPSGGELGWFGPGAMVPEFEQAVVGLEPGTVSDPVQTQFGWHVVRLNETREVPPPSLEETRAELADQVRQQAIQERIEGLRADAEVERLTGDVPADAFRDDSLLPE</sequence>
<evidence type="ECO:0000256" key="5">
    <source>
        <dbReference type="ARBA" id="ARBA00023110"/>
    </source>
</evidence>
<evidence type="ECO:0000313" key="11">
    <source>
        <dbReference type="EMBL" id="MSU89411.1"/>
    </source>
</evidence>
<gene>
    <name evidence="11" type="ORF">GE300_07255</name>
</gene>
<accession>A0A6L5YYL1</accession>
<evidence type="ECO:0000256" key="7">
    <source>
        <dbReference type="ARBA" id="ARBA00031484"/>
    </source>
</evidence>
<dbReference type="InterPro" id="IPR000297">
    <property type="entry name" value="PPIase_PpiC"/>
</dbReference>
<dbReference type="InterPro" id="IPR046357">
    <property type="entry name" value="PPIase_dom_sf"/>
</dbReference>
<keyword evidence="8 11" id="KW-0413">Isomerase</keyword>
<comment type="caution">
    <text evidence="11">The sequence shown here is derived from an EMBL/GenBank/DDBJ whole genome shotgun (WGS) entry which is preliminary data.</text>
</comment>
<feature type="signal peptide" evidence="9">
    <location>
        <begin position="1"/>
        <end position="23"/>
    </location>
</feature>
<proteinExistence type="inferred from homology"/>
<evidence type="ECO:0000256" key="3">
    <source>
        <dbReference type="ARBA" id="ARBA00013194"/>
    </source>
</evidence>